<dbReference type="EMBL" id="LGYO01000040">
    <property type="protein sequence ID" value="KNZ40959.1"/>
    <property type="molecule type" value="Genomic_DNA"/>
</dbReference>
<keyword evidence="3 6" id="KW-0812">Transmembrane</keyword>
<feature type="transmembrane region" description="Helical" evidence="6">
    <location>
        <begin position="71"/>
        <end position="88"/>
    </location>
</feature>
<keyword evidence="9" id="KW-1185">Reference proteome</keyword>
<accession>A0A0L6TXG4</accession>
<feature type="transmembrane region" description="Helical" evidence="6">
    <location>
        <begin position="253"/>
        <end position="274"/>
    </location>
</feature>
<organism evidence="8 9">
    <name type="scientific">Acetobacterium bakii</name>
    <dbReference type="NCBI Taxonomy" id="52689"/>
    <lineage>
        <taxon>Bacteria</taxon>
        <taxon>Bacillati</taxon>
        <taxon>Bacillota</taxon>
        <taxon>Clostridia</taxon>
        <taxon>Eubacteriales</taxon>
        <taxon>Eubacteriaceae</taxon>
        <taxon>Acetobacterium</taxon>
    </lineage>
</organism>
<feature type="transmembrane region" description="Helical" evidence="6">
    <location>
        <begin position="294"/>
        <end position="314"/>
    </location>
</feature>
<comment type="subcellular location">
    <subcellularLocation>
        <location evidence="1">Cell membrane</location>
        <topology evidence="1">Multi-pass membrane protein</topology>
    </subcellularLocation>
</comment>
<evidence type="ECO:0000256" key="5">
    <source>
        <dbReference type="ARBA" id="ARBA00023136"/>
    </source>
</evidence>
<dbReference type="OrthoDB" id="9762978at2"/>
<dbReference type="STRING" id="52689.AKG39_14725"/>
<feature type="transmembrane region" description="Helical" evidence="6">
    <location>
        <begin position="335"/>
        <end position="356"/>
    </location>
</feature>
<feature type="transmembrane region" description="Helical" evidence="6">
    <location>
        <begin position="376"/>
        <end position="409"/>
    </location>
</feature>
<dbReference type="PANTHER" id="PTHR43478:SF1">
    <property type="entry name" value="NA+_H+ ANTIPORTER NHAC-LIKE C-TERMINAL DOMAIN-CONTAINING PROTEIN"/>
    <property type="match status" value="1"/>
</dbReference>
<keyword evidence="2" id="KW-1003">Cell membrane</keyword>
<keyword evidence="4 6" id="KW-1133">Transmembrane helix</keyword>
<feature type="domain" description="Na+/H+ antiporter NhaC-like C-terminal" evidence="7">
    <location>
        <begin position="188"/>
        <end position="479"/>
    </location>
</feature>
<protein>
    <submittedName>
        <fullName evidence="8">Sodium:proton antiporter</fullName>
    </submittedName>
</protein>
<dbReference type="PATRIC" id="fig|52689.4.peg.2461"/>
<dbReference type="GO" id="GO:0005886">
    <property type="term" value="C:plasma membrane"/>
    <property type="evidence" value="ECO:0007669"/>
    <property type="project" value="UniProtKB-SubCell"/>
</dbReference>
<feature type="transmembrane region" description="Helical" evidence="6">
    <location>
        <begin position="191"/>
        <end position="213"/>
    </location>
</feature>
<dbReference type="AlphaFoldDB" id="A0A0L6TXG4"/>
<keyword evidence="5 6" id="KW-0472">Membrane</keyword>
<evidence type="ECO:0000313" key="9">
    <source>
        <dbReference type="Proteomes" id="UP000036873"/>
    </source>
</evidence>
<dbReference type="Pfam" id="PF03553">
    <property type="entry name" value="Na_H_antiporter"/>
    <property type="match status" value="1"/>
</dbReference>
<feature type="transmembrane region" description="Helical" evidence="6">
    <location>
        <begin position="485"/>
        <end position="505"/>
    </location>
</feature>
<feature type="transmembrane region" description="Helical" evidence="6">
    <location>
        <begin position="461"/>
        <end position="479"/>
    </location>
</feature>
<feature type="transmembrane region" description="Helical" evidence="6">
    <location>
        <begin position="6"/>
        <end position="24"/>
    </location>
</feature>
<evidence type="ECO:0000256" key="3">
    <source>
        <dbReference type="ARBA" id="ARBA00022692"/>
    </source>
</evidence>
<proteinExistence type="predicted"/>
<dbReference type="InterPro" id="IPR018461">
    <property type="entry name" value="Na/H_Antiport_NhaC-like_C"/>
</dbReference>
<name>A0A0L6TXG4_9FIRM</name>
<evidence type="ECO:0000256" key="6">
    <source>
        <dbReference type="SAM" id="Phobius"/>
    </source>
</evidence>
<comment type="caution">
    <text evidence="8">The sequence shown here is derived from an EMBL/GenBank/DDBJ whole genome shotgun (WGS) entry which is preliminary data.</text>
</comment>
<feature type="transmembrane region" description="Helical" evidence="6">
    <location>
        <begin position="31"/>
        <end position="51"/>
    </location>
</feature>
<feature type="transmembrane region" description="Helical" evidence="6">
    <location>
        <begin position="150"/>
        <end position="171"/>
    </location>
</feature>
<evidence type="ECO:0000259" key="7">
    <source>
        <dbReference type="Pfam" id="PF03553"/>
    </source>
</evidence>
<dbReference type="RefSeq" id="WP_050741165.1">
    <property type="nucleotide sequence ID" value="NZ_LGYO01000040.1"/>
</dbReference>
<evidence type="ECO:0000256" key="1">
    <source>
        <dbReference type="ARBA" id="ARBA00004651"/>
    </source>
</evidence>
<evidence type="ECO:0000313" key="8">
    <source>
        <dbReference type="EMBL" id="KNZ40959.1"/>
    </source>
</evidence>
<sequence>METIDVGILSIIPPIIAIALALISKEVISSLLIGILSGSLIYSLATGGGIIEMGTIAFGTMAETVGSPGKFNIILFLALLGALVYVVTQAGGSRAYGKWACTKLKSKRSAQLATSALGAIIFIDDYFNCLTVGTVMKPVTDKYQVSRAKLAYIIDSTAAPVCILAPISSWAAAVGSTLYATGAFPNELGAFVATIPYNLYAILCILMVVIISATDVDFGPMAKYEQIAKETGDLGVVDHESAENMDINDKGTVWDLVIPIGSLIVFSVLAMLHNGGFWAGEGLTLAEAFGNCDASAALVMGGFGALIVTFMLFVPRKLISFKEFMGSIAEGIKTMVPAFIILTLAWTIGTMCQDLLGTGFYIGELVKSSNIPVGLIPAMVFLVSAMLSFSIGTAWGTFGIFIPIVVFICQYAAPELMIVTLSATLAGSVFGDHCSPISDTTILSSTGAGCDHIRHVSTQMIYSLLVAGCSFVGYIVAGFSNGNLFLTLGTAIGLLVIFMIILHRISKDKQEKIRILENKLAKATI</sequence>
<gene>
    <name evidence="8" type="ORF">AKG39_14725</name>
</gene>
<reference evidence="9" key="1">
    <citation type="submission" date="2015-07" db="EMBL/GenBank/DDBJ databases">
        <title>Draft genome sequence of Acetobacterium bakii DSM 8293, a potential psychrophilic chemical producer through syngas fermentation.</title>
        <authorList>
            <person name="Song Y."/>
            <person name="Hwang S."/>
            <person name="Cho B.-K."/>
        </authorList>
    </citation>
    <scope>NUCLEOTIDE SEQUENCE [LARGE SCALE GENOMIC DNA]</scope>
    <source>
        <strain evidence="9">DSM 8239</strain>
    </source>
</reference>
<evidence type="ECO:0000256" key="2">
    <source>
        <dbReference type="ARBA" id="ARBA00022475"/>
    </source>
</evidence>
<dbReference type="PANTHER" id="PTHR43478">
    <property type="entry name" value="NA+/H+ ANTIPORTER-RELATED"/>
    <property type="match status" value="1"/>
</dbReference>
<evidence type="ECO:0000256" key="4">
    <source>
        <dbReference type="ARBA" id="ARBA00022989"/>
    </source>
</evidence>
<dbReference type="Proteomes" id="UP000036873">
    <property type="component" value="Unassembled WGS sequence"/>
</dbReference>